<dbReference type="EMBL" id="JAHBBD010000019">
    <property type="protein sequence ID" value="MBW3083334.1"/>
    <property type="molecule type" value="Genomic_DNA"/>
</dbReference>
<accession>A0ABS6W9Z6</accession>
<proteinExistence type="predicted"/>
<comment type="caution">
    <text evidence="1">The sequence shown here is derived from an EMBL/GenBank/DDBJ whole genome shotgun (WGS) entry which is preliminary data.</text>
</comment>
<evidence type="ECO:0000313" key="1">
    <source>
        <dbReference type="EMBL" id="MBW3083334.1"/>
    </source>
</evidence>
<organism evidence="1 2">
    <name type="scientific">Bifidobacterium phasiani</name>
    <dbReference type="NCBI Taxonomy" id="2834431"/>
    <lineage>
        <taxon>Bacteria</taxon>
        <taxon>Bacillati</taxon>
        <taxon>Actinomycetota</taxon>
        <taxon>Actinomycetes</taxon>
        <taxon>Bifidobacteriales</taxon>
        <taxon>Bifidobacteriaceae</taxon>
        <taxon>Bifidobacterium</taxon>
    </lineage>
</organism>
<evidence type="ECO:0000313" key="2">
    <source>
        <dbReference type="Proteomes" id="UP000812844"/>
    </source>
</evidence>
<reference evidence="1 2" key="1">
    <citation type="submission" date="2021-05" db="EMBL/GenBank/DDBJ databases">
        <title>Phylogenetic classification of ten novel species belonging to the genus Bifidobacterium comprising B. colchicus sp. nov., B. abeli sp. nov., B. bicoloris sp. nov., B. guerezis sp. nov., B. rosaliae sp. nov., B. santillanensis sp. nov., B. argentati sp. nov., B. amazzoni sp. nov., B. pluviali sp. nov., and B. pinnaculum sp. nov.</title>
        <authorList>
            <person name="Lugli G.A."/>
            <person name="Ruiz Garcia L."/>
            <person name="Margolles A."/>
            <person name="Ventura M."/>
        </authorList>
    </citation>
    <scope>NUCLEOTIDE SEQUENCE [LARGE SCALE GENOMIC DNA]</scope>
    <source>
        <strain evidence="1 2">6T3</strain>
    </source>
</reference>
<name>A0ABS6W9Z6_9BIFI</name>
<protein>
    <submittedName>
        <fullName evidence="1">GNAT family N-acetyltransferase</fullName>
    </submittedName>
</protein>
<dbReference type="RefSeq" id="WP_219082377.1">
    <property type="nucleotide sequence ID" value="NZ_JAHBBD010000019.1"/>
</dbReference>
<keyword evidence="2" id="KW-1185">Reference proteome</keyword>
<sequence>MDDTMRWAAVRRDTTRHGTAQRSAASCDTSVEAAPARSASAETILRGLRRADYPVLADLLLRTWHGGDAAANRRRIAAADLESCLARTTHAAVAQVDGVVAGVILGGVRGAGGRATLPNRHLLRAAGLLLPLTATRDGRRDLARLLRTERTNRALSAAAARRGRRYDAEVVLLILEPWARGLGLGGRLFDWMMARFLQAGVRAYFLYTDGGCDVGFYDHRGLTRRAEIDGQLLYDGSPVARPRRMP</sequence>
<dbReference type="Proteomes" id="UP000812844">
    <property type="component" value="Unassembled WGS sequence"/>
</dbReference>
<gene>
    <name evidence="1" type="ORF">KIH73_08150</name>
</gene>